<dbReference type="Proteomes" id="UP001281761">
    <property type="component" value="Unassembled WGS sequence"/>
</dbReference>
<feature type="region of interest" description="Disordered" evidence="1">
    <location>
        <begin position="1"/>
        <end position="23"/>
    </location>
</feature>
<evidence type="ECO:0000313" key="3">
    <source>
        <dbReference type="Proteomes" id="UP001281761"/>
    </source>
</evidence>
<evidence type="ECO:0000313" key="2">
    <source>
        <dbReference type="EMBL" id="KAK2945980.1"/>
    </source>
</evidence>
<accession>A0ABQ9X2H3</accession>
<sequence>MSGNTSTTSNNSGTALSEPEDMQTLTTLIASKREAGEEINWDDLMEWFVCAVIGLESAVLQSGESSWFDWDDVVVDGFGTTRIKLPASHSNSSPLHSPQSFSEAISHLSRLFLDLIDRFSLSDCLPKRIEQHFRDNVILSVLRHIIQYLVNTGHLVLTCEPSEFESIFHFIINYQKTSIPDETYFYNDSTWMTITAYRVIRHLEDMGIANPIERLTDPSGDFRSSQFEKISDLVHPAIVEVSQLFDPDLFEEARRISSWKEFLQKVVGEEEVQNDKSFLKLPFFRPTLLSLQAKFQQQTLSLFSSHTSPKTSLETHLDSSLQTISSSAHFKQESLQLLTILHSLLTAPLPASRPTPSPTDHVDPRFILFRQETVDLDEIFRSSLFDEPDNEILARSLVHCRSVCDLVGAEKCIRDLPEFVNRLVSVLGTSDSLVREAAFFHIPMFVQTPCVIPMFPRLWNQLRTAFRDGQLEEQDALLRISTQWIQIHWNDCSLPPFPATQFDWDGLISADLSDRDAFLDSVNLISNINHRSITTQIGKNKARSIILSFERRQYAVSRIATLFETVQQMGRDLQSRLPLISYCLLNSLLSNCAFPPAFTTILTQRPDVDAHTLSFRDYTLFFLCHTSLNRHKPHQPPFDLLFERTLRTHPLDFFLYFADSDLGTPPSLLNTSLCGFHALCRRGVHLDLMRTEDVRRGDHMTSLFWIFSTFLITDTEELFHYFPPPLVVRFFIPILSLAASHFFIVEPLKVMMTTLIVFTAPFGDCCSLRELHRSVDPWKDTSKHTSHESIVPTHLESLEWLNIPTGFESALTYSMKRESFDPSPELDNFFSGVSKYLPRQADQRKDPLSFLGSLARDLNRSSIVVK</sequence>
<protein>
    <submittedName>
        <fullName evidence="2">Uncharacterized protein</fullName>
    </submittedName>
</protein>
<organism evidence="2 3">
    <name type="scientific">Blattamonas nauphoetae</name>
    <dbReference type="NCBI Taxonomy" id="2049346"/>
    <lineage>
        <taxon>Eukaryota</taxon>
        <taxon>Metamonada</taxon>
        <taxon>Preaxostyla</taxon>
        <taxon>Oxymonadida</taxon>
        <taxon>Blattamonas</taxon>
    </lineage>
</organism>
<dbReference type="EMBL" id="JARBJD010000242">
    <property type="protein sequence ID" value="KAK2945980.1"/>
    <property type="molecule type" value="Genomic_DNA"/>
</dbReference>
<comment type="caution">
    <text evidence="2">The sequence shown here is derived from an EMBL/GenBank/DDBJ whole genome shotgun (WGS) entry which is preliminary data.</text>
</comment>
<keyword evidence="3" id="KW-1185">Reference proteome</keyword>
<proteinExistence type="predicted"/>
<reference evidence="2 3" key="1">
    <citation type="journal article" date="2022" name="bioRxiv">
        <title>Genomics of Preaxostyla Flagellates Illuminates Evolutionary Transitions and the Path Towards Mitochondrial Loss.</title>
        <authorList>
            <person name="Novak L.V.F."/>
            <person name="Treitli S.C."/>
            <person name="Pyrih J."/>
            <person name="Halakuc P."/>
            <person name="Pipaliya S.V."/>
            <person name="Vacek V."/>
            <person name="Brzon O."/>
            <person name="Soukal P."/>
            <person name="Eme L."/>
            <person name="Dacks J.B."/>
            <person name="Karnkowska A."/>
            <person name="Elias M."/>
            <person name="Hampl V."/>
        </authorList>
    </citation>
    <scope>NUCLEOTIDE SEQUENCE [LARGE SCALE GENOMIC DNA]</scope>
    <source>
        <strain evidence="2">NAU3</strain>
        <tissue evidence="2">Gut</tissue>
    </source>
</reference>
<feature type="compositionally biased region" description="Low complexity" evidence="1">
    <location>
        <begin position="1"/>
        <end position="14"/>
    </location>
</feature>
<evidence type="ECO:0000256" key="1">
    <source>
        <dbReference type="SAM" id="MobiDB-lite"/>
    </source>
</evidence>
<name>A0ABQ9X2H3_9EUKA</name>
<gene>
    <name evidence="2" type="ORF">BLNAU_19124</name>
</gene>